<evidence type="ECO:0000259" key="12">
    <source>
        <dbReference type="PROSITE" id="PS50929"/>
    </source>
</evidence>
<evidence type="ECO:0000256" key="2">
    <source>
        <dbReference type="ARBA" id="ARBA00009726"/>
    </source>
</evidence>
<dbReference type="CDD" id="cd18580">
    <property type="entry name" value="ABC_6TM_ABCC_D2"/>
    <property type="match status" value="1"/>
</dbReference>
<dbReference type="EMBL" id="RRYP01001259">
    <property type="protein sequence ID" value="TNV86168.1"/>
    <property type="molecule type" value="Genomic_DNA"/>
</dbReference>
<keyword evidence="5" id="KW-0547">Nucleotide-binding</keyword>
<feature type="region of interest" description="Disordered" evidence="9">
    <location>
        <begin position="1"/>
        <end position="37"/>
    </location>
</feature>
<evidence type="ECO:0000313" key="13">
    <source>
        <dbReference type="EMBL" id="TNV86168.1"/>
    </source>
</evidence>
<evidence type="ECO:0000256" key="8">
    <source>
        <dbReference type="ARBA" id="ARBA00023136"/>
    </source>
</evidence>
<comment type="similarity">
    <text evidence="2">Belongs to the ABC transporter superfamily. ABCC family. Conjugate transporter (TC 3.A.1.208) subfamily.</text>
</comment>
<evidence type="ECO:0000256" key="1">
    <source>
        <dbReference type="ARBA" id="ARBA00004141"/>
    </source>
</evidence>
<name>A0A8J8P2M7_HALGN</name>
<evidence type="ECO:0000256" key="9">
    <source>
        <dbReference type="SAM" id="MobiDB-lite"/>
    </source>
</evidence>
<feature type="transmembrane region" description="Helical" evidence="10">
    <location>
        <begin position="127"/>
        <end position="149"/>
    </location>
</feature>
<proteinExistence type="inferred from homology"/>
<sequence length="1300" mass="148744">MRNKDLLTKLNEDSSSSEEEDEDDIDDEIDDDTDDDEVDIGATQTKTLNKPKASCIGKLFFTWVYHIIALGKKQQLHIDDLGELDEDLRVEKSINRLKQTWKHYKLQAGQSKYALLKTIFVAFKSDYLMIIAINLLCTSLNLMSPFLINMIIRFIETKDEPNGPPLSEGFQYVGMLVISQGLYYLINEQLYFYQYQIGVKTQNAMIGMIYQKQLRISNATNKNFSQGEIINFVQVDALKIMSSSEGLCGFTRYPLIFIGCFIYLFRMIGVSFLAGLAVFAIAFIINIFLTRCSSRLQKKFMECQDDRVKLITESLNNIKMLKLYSWTDTFLNAIRTKRESELNVYWWRQNIGMINIASYYFFPQILSSVVFSVYISLGHTLDLNLAFTVMTCFTLLKEPMRTFPYYIGQFIELIISCKRIQDFFMCKTIDQSILSVTDREESKQALQINNATFNWGHKEGDTSKIALEGINLKIKHCEFVCVIGDVGSGKSSLLSAIIGDMLGDDNLQVQEGDEPIQISGKVAYVQQNPWIQNRSIRDNIVFGQVFEEQRYAETIRICQLERDLEILPAGDMTEIGEKGINLSGGQKARISLARAAYADRDIILMDDPISALDANVKKKIFKDVFIEKFSNKTRVLVTHAVDFLKYVDTIILIKEIMEIHHVAKSDENGAEAEITEHKQADIIEQSDKSILKIANFSLPNLTTKLNDSGKMMEDENLEISTVGWPVYRDYLKYLGGWRFLLFGQLSMCGYTAFKILNDYQVGNWATSEDQTTNFLYYGGLTFLYAFLTSLCIYFRAMTMQLSSWYANKQLHEDMISKVMHAPINLYFDVTPIGRILNRFSKDLSGIELRFSWELGDIHALSYLTLTSIIFVLPVIVYLGYKLYKEVISSMREVTRLESLTKSPLLSFLGETFQGASTIRTFNREKEFISENNLQLNKNILANRYLQAIDTWFALRVDLMTIAVQAASSIFCILYSGSENKVFPVMLLTYMLLFQEYFLETIRCWIVVEKRMVNVDRCMKMRDVPQEKLQGKKKEMKKVKKMKEWPETGEIQYKFVNLRYRPNTETILKDLTFQVKAGEKIGVVGRTGAGKSTICLSLSRIVEIEGGEINIDGVDISKLPIKDVRRKITVIPQDATMFTGTLKYNLDPEGKVSESRIIEVLRAAELDDLLQRDNQNLGLDMLITENGANLSSGEKQLICICRAILRKSKIVVLDEATANIDVMLEQKLQNLIQKEFQNATMITIAHRLNTIINSDRVLVLSFGEVVEYDSPANLLQNKSSEFSMLVQEMRKEQQNPGPSNQ</sequence>
<feature type="compositionally biased region" description="Basic and acidic residues" evidence="9">
    <location>
        <begin position="1"/>
        <end position="12"/>
    </location>
</feature>
<comment type="subcellular location">
    <subcellularLocation>
        <location evidence="1">Membrane</location>
        <topology evidence="1">Multi-pass membrane protein</topology>
    </subcellularLocation>
</comment>
<feature type="transmembrane region" description="Helical" evidence="10">
    <location>
        <begin position="737"/>
        <end position="756"/>
    </location>
</feature>
<dbReference type="InterPro" id="IPR044726">
    <property type="entry name" value="ABCC_6TM_D2"/>
</dbReference>
<dbReference type="OrthoDB" id="6500128at2759"/>
<dbReference type="InterPro" id="IPR011527">
    <property type="entry name" value="ABC1_TM_dom"/>
</dbReference>
<keyword evidence="6" id="KW-0067">ATP-binding</keyword>
<dbReference type="PANTHER" id="PTHR24223">
    <property type="entry name" value="ATP-BINDING CASSETTE SUB-FAMILY C"/>
    <property type="match status" value="1"/>
</dbReference>
<keyword evidence="8 10" id="KW-0472">Membrane</keyword>
<accession>A0A8J8P2M7</accession>
<feature type="domain" description="ABC transmembrane type-1" evidence="12">
    <location>
        <begin position="128"/>
        <end position="412"/>
    </location>
</feature>
<dbReference type="InterPro" id="IPR027417">
    <property type="entry name" value="P-loop_NTPase"/>
</dbReference>
<dbReference type="GO" id="GO:0016020">
    <property type="term" value="C:membrane"/>
    <property type="evidence" value="ECO:0007669"/>
    <property type="project" value="UniProtKB-SubCell"/>
</dbReference>
<feature type="domain" description="ABC transporter" evidence="11">
    <location>
        <begin position="446"/>
        <end position="680"/>
    </location>
</feature>
<dbReference type="PANTHER" id="PTHR24223:SF456">
    <property type="entry name" value="MULTIDRUG RESISTANCE-ASSOCIATED PROTEIN LETHAL(2)03659"/>
    <property type="match status" value="1"/>
</dbReference>
<evidence type="ECO:0000256" key="10">
    <source>
        <dbReference type="SAM" id="Phobius"/>
    </source>
</evidence>
<dbReference type="Pfam" id="PF00664">
    <property type="entry name" value="ABC_membrane"/>
    <property type="match status" value="2"/>
</dbReference>
<reference evidence="13" key="1">
    <citation type="submission" date="2019-06" db="EMBL/GenBank/DDBJ databases">
        <authorList>
            <person name="Zheng W."/>
        </authorList>
    </citation>
    <scope>NUCLEOTIDE SEQUENCE</scope>
    <source>
        <strain evidence="13">QDHG01</strain>
    </source>
</reference>
<dbReference type="PROSITE" id="PS50893">
    <property type="entry name" value="ABC_TRANSPORTER_2"/>
    <property type="match status" value="2"/>
</dbReference>
<dbReference type="Gene3D" id="1.20.1560.10">
    <property type="entry name" value="ABC transporter type 1, transmembrane domain"/>
    <property type="match status" value="2"/>
</dbReference>
<dbReference type="GO" id="GO:0140359">
    <property type="term" value="F:ABC-type transporter activity"/>
    <property type="evidence" value="ECO:0007669"/>
    <property type="project" value="InterPro"/>
</dbReference>
<evidence type="ECO:0000256" key="7">
    <source>
        <dbReference type="ARBA" id="ARBA00022989"/>
    </source>
</evidence>
<dbReference type="CDD" id="cd03244">
    <property type="entry name" value="ABCC_MRP_domain2"/>
    <property type="match status" value="1"/>
</dbReference>
<dbReference type="GO" id="GO:0005524">
    <property type="term" value="F:ATP binding"/>
    <property type="evidence" value="ECO:0007669"/>
    <property type="project" value="UniProtKB-KW"/>
</dbReference>
<dbReference type="InterPro" id="IPR044746">
    <property type="entry name" value="ABCC_6TM_D1"/>
</dbReference>
<dbReference type="PROSITE" id="PS00211">
    <property type="entry name" value="ABC_TRANSPORTER_1"/>
    <property type="match status" value="2"/>
</dbReference>
<dbReference type="InterPro" id="IPR036640">
    <property type="entry name" value="ABC1_TM_sf"/>
</dbReference>
<feature type="transmembrane region" description="Helical" evidence="10">
    <location>
        <begin position="271"/>
        <end position="289"/>
    </location>
</feature>
<feature type="transmembrane region" description="Helical" evidence="10">
    <location>
        <begin position="981"/>
        <end position="998"/>
    </location>
</feature>
<dbReference type="InterPro" id="IPR003593">
    <property type="entry name" value="AAA+_ATPase"/>
</dbReference>
<comment type="caution">
    <text evidence="13">The sequence shown here is derived from an EMBL/GenBank/DDBJ whole genome shotgun (WGS) entry which is preliminary data.</text>
</comment>
<dbReference type="GO" id="GO:0016887">
    <property type="term" value="F:ATP hydrolysis activity"/>
    <property type="evidence" value="ECO:0007669"/>
    <property type="project" value="InterPro"/>
</dbReference>
<dbReference type="Pfam" id="PF00005">
    <property type="entry name" value="ABC_tran"/>
    <property type="match status" value="2"/>
</dbReference>
<feature type="transmembrane region" description="Helical" evidence="10">
    <location>
        <begin position="859"/>
        <end position="880"/>
    </location>
</feature>
<dbReference type="InterPro" id="IPR017871">
    <property type="entry name" value="ABC_transporter-like_CS"/>
</dbReference>
<dbReference type="FunFam" id="3.40.50.300:FF:000838">
    <property type="entry name" value="ABC multidrug transporter (Eurofung)"/>
    <property type="match status" value="1"/>
</dbReference>
<dbReference type="SUPFAM" id="SSF90123">
    <property type="entry name" value="ABC transporter transmembrane region"/>
    <property type="match status" value="2"/>
</dbReference>
<dbReference type="Gene3D" id="3.40.50.300">
    <property type="entry name" value="P-loop containing nucleotide triphosphate hydrolases"/>
    <property type="match status" value="2"/>
</dbReference>
<keyword evidence="3" id="KW-0813">Transport</keyword>
<dbReference type="InterPro" id="IPR050173">
    <property type="entry name" value="ABC_transporter_C-like"/>
</dbReference>
<evidence type="ECO:0000256" key="6">
    <source>
        <dbReference type="ARBA" id="ARBA00022840"/>
    </source>
</evidence>
<keyword evidence="4 10" id="KW-0812">Transmembrane</keyword>
<dbReference type="SMART" id="SM00382">
    <property type="entry name" value="AAA"/>
    <property type="match status" value="2"/>
</dbReference>
<organism evidence="13 14">
    <name type="scientific">Halteria grandinella</name>
    <dbReference type="NCBI Taxonomy" id="5974"/>
    <lineage>
        <taxon>Eukaryota</taxon>
        <taxon>Sar</taxon>
        <taxon>Alveolata</taxon>
        <taxon>Ciliophora</taxon>
        <taxon>Intramacronucleata</taxon>
        <taxon>Spirotrichea</taxon>
        <taxon>Stichotrichia</taxon>
        <taxon>Sporadotrichida</taxon>
        <taxon>Halteriidae</taxon>
        <taxon>Halteria</taxon>
    </lineage>
</organism>
<dbReference type="Proteomes" id="UP000785679">
    <property type="component" value="Unassembled WGS sequence"/>
</dbReference>
<feature type="compositionally biased region" description="Acidic residues" evidence="9">
    <location>
        <begin position="15"/>
        <end position="37"/>
    </location>
</feature>
<feature type="transmembrane region" description="Helical" evidence="10">
    <location>
        <begin position="776"/>
        <end position="794"/>
    </location>
</feature>
<protein>
    <submittedName>
        <fullName evidence="13">Uncharacterized protein</fullName>
    </submittedName>
</protein>
<dbReference type="SUPFAM" id="SSF52540">
    <property type="entry name" value="P-loop containing nucleoside triphosphate hydrolases"/>
    <property type="match status" value="2"/>
</dbReference>
<dbReference type="PROSITE" id="PS50929">
    <property type="entry name" value="ABC_TM1F"/>
    <property type="match status" value="2"/>
</dbReference>
<gene>
    <name evidence="13" type="ORF">FGO68_gene2272</name>
</gene>
<evidence type="ECO:0000256" key="3">
    <source>
        <dbReference type="ARBA" id="ARBA00022448"/>
    </source>
</evidence>
<feature type="domain" description="ABC transporter" evidence="11">
    <location>
        <begin position="1052"/>
        <end position="1286"/>
    </location>
</feature>
<keyword evidence="7 10" id="KW-1133">Transmembrane helix</keyword>
<feature type="transmembrane region" description="Helical" evidence="10">
    <location>
        <begin position="952"/>
        <end position="974"/>
    </location>
</feature>
<evidence type="ECO:0000256" key="4">
    <source>
        <dbReference type="ARBA" id="ARBA00022692"/>
    </source>
</evidence>
<dbReference type="CDD" id="cd03250">
    <property type="entry name" value="ABCC_MRP_domain1"/>
    <property type="match status" value="1"/>
</dbReference>
<dbReference type="CDD" id="cd18579">
    <property type="entry name" value="ABC_6TM_ABCC_D1"/>
    <property type="match status" value="1"/>
</dbReference>
<dbReference type="InterPro" id="IPR003439">
    <property type="entry name" value="ABC_transporter-like_ATP-bd"/>
</dbReference>
<evidence type="ECO:0000259" key="11">
    <source>
        <dbReference type="PROSITE" id="PS50893"/>
    </source>
</evidence>
<feature type="domain" description="ABC transmembrane type-1" evidence="12">
    <location>
        <begin position="763"/>
        <end position="973"/>
    </location>
</feature>
<keyword evidence="14" id="KW-1185">Reference proteome</keyword>
<evidence type="ECO:0000313" key="14">
    <source>
        <dbReference type="Proteomes" id="UP000785679"/>
    </source>
</evidence>
<dbReference type="FunFam" id="3.40.50.300:FF:000997">
    <property type="entry name" value="Multidrug resistance-associated protein 1"/>
    <property type="match status" value="1"/>
</dbReference>
<evidence type="ECO:0000256" key="5">
    <source>
        <dbReference type="ARBA" id="ARBA00022741"/>
    </source>
</evidence>